<protein>
    <recommendedName>
        <fullName evidence="3">Tetratricopeptide repeat-containing protein</fullName>
    </recommendedName>
</protein>
<organism evidence="1 2">
    <name type="scientific">Apiospora kogelbergensis</name>
    <dbReference type="NCBI Taxonomy" id="1337665"/>
    <lineage>
        <taxon>Eukaryota</taxon>
        <taxon>Fungi</taxon>
        <taxon>Dikarya</taxon>
        <taxon>Ascomycota</taxon>
        <taxon>Pezizomycotina</taxon>
        <taxon>Sordariomycetes</taxon>
        <taxon>Xylariomycetidae</taxon>
        <taxon>Amphisphaeriales</taxon>
        <taxon>Apiosporaceae</taxon>
        <taxon>Apiospora</taxon>
    </lineage>
</organism>
<name>A0AAW0RDJ4_9PEZI</name>
<dbReference type="InterPro" id="IPR053137">
    <property type="entry name" value="NLR-like"/>
</dbReference>
<comment type="caution">
    <text evidence="1">The sequence shown here is derived from an EMBL/GenBank/DDBJ whole genome shotgun (WGS) entry which is preliminary data.</text>
</comment>
<dbReference type="PANTHER" id="PTHR46082:SF6">
    <property type="entry name" value="AAA+ ATPASE DOMAIN-CONTAINING PROTEIN-RELATED"/>
    <property type="match status" value="1"/>
</dbReference>
<evidence type="ECO:0000313" key="1">
    <source>
        <dbReference type="EMBL" id="KAK8133002.1"/>
    </source>
</evidence>
<proteinExistence type="predicted"/>
<dbReference type="AlphaFoldDB" id="A0AAW0RDJ4"/>
<evidence type="ECO:0008006" key="3">
    <source>
        <dbReference type="Google" id="ProtNLM"/>
    </source>
</evidence>
<dbReference type="Proteomes" id="UP001392437">
    <property type="component" value="Unassembled WGS sequence"/>
</dbReference>
<dbReference type="SUPFAM" id="SSF48452">
    <property type="entry name" value="TPR-like"/>
    <property type="match status" value="1"/>
</dbReference>
<evidence type="ECO:0000313" key="2">
    <source>
        <dbReference type="Proteomes" id="UP001392437"/>
    </source>
</evidence>
<reference evidence="1 2" key="1">
    <citation type="submission" date="2023-01" db="EMBL/GenBank/DDBJ databases">
        <title>Analysis of 21 Apiospora genomes using comparative genomics revels a genus with tremendous synthesis potential of carbohydrate active enzymes and secondary metabolites.</title>
        <authorList>
            <person name="Sorensen T."/>
        </authorList>
    </citation>
    <scope>NUCLEOTIDE SEQUENCE [LARGE SCALE GENOMIC DNA]</scope>
    <source>
        <strain evidence="1 2">CBS 117206</strain>
    </source>
</reference>
<dbReference type="Gene3D" id="1.25.40.10">
    <property type="entry name" value="Tetratricopeptide repeat domain"/>
    <property type="match status" value="1"/>
</dbReference>
<dbReference type="Pfam" id="PF13374">
    <property type="entry name" value="TPR_10"/>
    <property type="match status" value="4"/>
</dbReference>
<dbReference type="InterPro" id="IPR011990">
    <property type="entry name" value="TPR-like_helical_dom_sf"/>
</dbReference>
<sequence length="296" mass="33228">MYIAEANESRTGDLPCALRTCMGSWTCPLSLRAEEPDYLELFLGHFESASSHGSHIHGEEPLLVFTVPWHREDEACDSIRLPTSVIASESGMFWMDHLNEQARITMALLRGFGFWLLGQDGQADDHGAQEYARRGAQGHAAQHRQLGPRINNQGRYGEAEELLVQMEDFRIRVLGRDHPHTLSGMSNLGVSYHNQGRWKEVEAIQSEVVAARKRLLGPEHFSTLTSMAHLSLTSQSQGRRAEAEVLGLQVMECRKKVLSPEHHHTLTSIGNLASLYSDDGQLAKAEELFCRFWLVT</sequence>
<dbReference type="EMBL" id="JAQQWP010000001">
    <property type="protein sequence ID" value="KAK8133002.1"/>
    <property type="molecule type" value="Genomic_DNA"/>
</dbReference>
<keyword evidence="2" id="KW-1185">Reference proteome</keyword>
<dbReference type="PANTHER" id="PTHR46082">
    <property type="entry name" value="ATP/GTP-BINDING PROTEIN-RELATED"/>
    <property type="match status" value="1"/>
</dbReference>
<gene>
    <name evidence="1" type="ORF">PG999_001175</name>
</gene>
<accession>A0AAW0RDJ4</accession>